<evidence type="ECO:0000256" key="6">
    <source>
        <dbReference type="ARBA" id="ARBA00020092"/>
    </source>
</evidence>
<dbReference type="OrthoDB" id="9805604at2"/>
<reference evidence="12 13" key="2">
    <citation type="submission" date="2018-04" db="EMBL/GenBank/DDBJ databases">
        <title>Thauera lacus sp. nov., isolated from an saline lake in Inner Mongolia, China.</title>
        <authorList>
            <person name="Liang Q.-Y."/>
        </authorList>
    </citation>
    <scope>NUCLEOTIDE SEQUENCE [LARGE SCALE GENOMIC DNA]</scope>
    <source>
        <strain evidence="12 13">D20</strain>
    </source>
</reference>
<dbReference type="Proteomes" id="UP000241193">
    <property type="component" value="Unassembled WGS sequence"/>
</dbReference>
<comment type="caution">
    <text evidence="12">The sequence shown here is derived from an EMBL/GenBank/DDBJ whole genome shotgun (WGS) entry which is preliminary data.</text>
</comment>
<gene>
    <name evidence="12" type="ORF">C8261_07710</name>
</gene>
<dbReference type="InterPro" id="IPR036412">
    <property type="entry name" value="HAD-like_sf"/>
</dbReference>
<dbReference type="AlphaFoldDB" id="A0A2T4IFZ8"/>
<name>A0A2T4IFZ8_9RHOO</name>
<evidence type="ECO:0000256" key="11">
    <source>
        <dbReference type="PIRSR" id="PIRSR006118-2"/>
    </source>
</evidence>
<evidence type="ECO:0000256" key="4">
    <source>
        <dbReference type="ARBA" id="ARBA00011881"/>
    </source>
</evidence>
<dbReference type="SFLD" id="SFLDG01138">
    <property type="entry name" value="C1.6.2:_Deoxy-d-mannose-octulo"/>
    <property type="match status" value="1"/>
</dbReference>
<dbReference type="PANTHER" id="PTHR21485:SF3">
    <property type="entry name" value="N-ACYLNEURAMINATE CYTIDYLYLTRANSFERASE"/>
    <property type="match status" value="1"/>
</dbReference>
<protein>
    <recommendedName>
        <fullName evidence="6">3-deoxy-D-manno-octulosonate 8-phosphate phosphatase KdsC</fullName>
        <ecNumber evidence="5">3.1.3.45</ecNumber>
    </recommendedName>
    <alternativeName>
        <fullName evidence="10">KDO 8-P phosphatase</fullName>
    </alternativeName>
</protein>
<evidence type="ECO:0000256" key="5">
    <source>
        <dbReference type="ARBA" id="ARBA00013066"/>
    </source>
</evidence>
<feature type="binding site" evidence="11">
    <location>
        <position position="18"/>
    </location>
    <ligand>
        <name>substrate</name>
    </ligand>
</feature>
<dbReference type="SFLD" id="SFLDG01136">
    <property type="entry name" value="C1.6:_Phosphoserine_Phosphatas"/>
    <property type="match status" value="1"/>
</dbReference>
<dbReference type="GO" id="GO:0046872">
    <property type="term" value="F:metal ion binding"/>
    <property type="evidence" value="ECO:0007669"/>
    <property type="project" value="UniProtKB-KW"/>
</dbReference>
<evidence type="ECO:0000256" key="3">
    <source>
        <dbReference type="ARBA" id="ARBA00005893"/>
    </source>
</evidence>
<sequence length="173" mass="18492">MNAPRSPAQVRLMGFDVDGVMTDGSLHFTAAGEEIKVFNSLDGHGLKMLQAAGIEVAIISGRSSRALELRAANLGISALFMGVDDKRACLDALLDARGLSRSAAGYMGDDVVDLPILRACGFAATPQDGHSFVRRHVDYVARRTGGRGAVREVCDYILATQGHLDAMLARYLE</sequence>
<keyword evidence="9 11" id="KW-0460">Magnesium</keyword>
<dbReference type="EMBL" id="PZKC01000005">
    <property type="protein sequence ID" value="PTD96688.1"/>
    <property type="molecule type" value="Genomic_DNA"/>
</dbReference>
<evidence type="ECO:0000256" key="10">
    <source>
        <dbReference type="ARBA" id="ARBA00031051"/>
    </source>
</evidence>
<dbReference type="FunFam" id="3.40.50.1000:FF:000029">
    <property type="entry name" value="3-deoxy-D-manno-octulosonate 8-phosphate phosphatase KdsC"/>
    <property type="match status" value="1"/>
</dbReference>
<dbReference type="CDD" id="cd01630">
    <property type="entry name" value="HAD_KDO-like"/>
    <property type="match status" value="1"/>
</dbReference>
<comment type="cofactor">
    <cofactor evidence="2 11">
        <name>Mg(2+)</name>
        <dbReference type="ChEBI" id="CHEBI:18420"/>
    </cofactor>
</comment>
<dbReference type="NCBIfam" id="TIGR01670">
    <property type="entry name" value="KdsC-phosphatas"/>
    <property type="match status" value="1"/>
</dbReference>
<dbReference type="RefSeq" id="WP_107493089.1">
    <property type="nucleotide sequence ID" value="NZ_PZKC01000005.1"/>
</dbReference>
<accession>A0A2T4IFZ8</accession>
<feature type="binding site" evidence="11">
    <location>
        <position position="16"/>
    </location>
    <ligand>
        <name>Mg(2+)</name>
        <dbReference type="ChEBI" id="CHEBI:18420"/>
    </ligand>
</feature>
<evidence type="ECO:0000256" key="2">
    <source>
        <dbReference type="ARBA" id="ARBA00001946"/>
    </source>
</evidence>
<dbReference type="Gene3D" id="3.40.50.1000">
    <property type="entry name" value="HAD superfamily/HAD-like"/>
    <property type="match status" value="1"/>
</dbReference>
<dbReference type="SFLD" id="SFLDS00003">
    <property type="entry name" value="Haloacid_Dehalogenase"/>
    <property type="match status" value="1"/>
</dbReference>
<dbReference type="GO" id="GO:0019143">
    <property type="term" value="F:3-deoxy-manno-octulosonate-8-phosphatase activity"/>
    <property type="evidence" value="ECO:0007669"/>
    <property type="project" value="UniProtKB-EC"/>
</dbReference>
<comment type="subunit">
    <text evidence="4">Homotetramer.</text>
</comment>
<dbReference type="InterPro" id="IPR023214">
    <property type="entry name" value="HAD_sf"/>
</dbReference>
<keyword evidence="7 11" id="KW-0479">Metal-binding</keyword>
<comment type="similarity">
    <text evidence="3">Belongs to the KdsC family.</text>
</comment>
<dbReference type="InterPro" id="IPR050793">
    <property type="entry name" value="CMP-NeuNAc_synthase"/>
</dbReference>
<evidence type="ECO:0000256" key="7">
    <source>
        <dbReference type="ARBA" id="ARBA00022723"/>
    </source>
</evidence>
<dbReference type="EC" id="3.1.3.45" evidence="5"/>
<dbReference type="InterPro" id="IPR010023">
    <property type="entry name" value="KdsC_fam"/>
</dbReference>
<dbReference type="GO" id="GO:0008781">
    <property type="term" value="F:N-acylneuraminate cytidylyltransferase activity"/>
    <property type="evidence" value="ECO:0007669"/>
    <property type="project" value="TreeGrafter"/>
</dbReference>
<dbReference type="SUPFAM" id="SSF56784">
    <property type="entry name" value="HAD-like"/>
    <property type="match status" value="1"/>
</dbReference>
<evidence type="ECO:0000256" key="8">
    <source>
        <dbReference type="ARBA" id="ARBA00022801"/>
    </source>
</evidence>
<evidence type="ECO:0000313" key="12">
    <source>
        <dbReference type="EMBL" id="PTD96688.1"/>
    </source>
</evidence>
<evidence type="ECO:0000256" key="1">
    <source>
        <dbReference type="ARBA" id="ARBA00000898"/>
    </source>
</evidence>
<comment type="catalytic activity">
    <reaction evidence="1">
        <text>3-deoxy-alpha-D-manno-2-octulosonate-8-phosphate + H2O = 3-deoxy-alpha-D-manno-oct-2-ulosonate + phosphate</text>
        <dbReference type="Rhea" id="RHEA:11500"/>
        <dbReference type="ChEBI" id="CHEBI:15377"/>
        <dbReference type="ChEBI" id="CHEBI:43474"/>
        <dbReference type="ChEBI" id="CHEBI:85985"/>
        <dbReference type="ChEBI" id="CHEBI:85986"/>
        <dbReference type="EC" id="3.1.3.45"/>
    </reaction>
</comment>
<feature type="binding site" evidence="11">
    <location>
        <position position="109"/>
    </location>
    <ligand>
        <name>Mg(2+)</name>
        <dbReference type="ChEBI" id="CHEBI:18420"/>
    </ligand>
</feature>
<evidence type="ECO:0000256" key="9">
    <source>
        <dbReference type="ARBA" id="ARBA00022842"/>
    </source>
</evidence>
<keyword evidence="13" id="KW-1185">Reference proteome</keyword>
<dbReference type="PANTHER" id="PTHR21485">
    <property type="entry name" value="HAD SUPERFAMILY MEMBERS CMAS AND KDSC"/>
    <property type="match status" value="1"/>
</dbReference>
<proteinExistence type="inferred from homology"/>
<reference evidence="12 13" key="1">
    <citation type="submission" date="2018-03" db="EMBL/GenBank/DDBJ databases">
        <authorList>
            <person name="Keele B.F."/>
        </authorList>
    </citation>
    <scope>NUCLEOTIDE SEQUENCE [LARGE SCALE GENOMIC DNA]</scope>
    <source>
        <strain evidence="12 13">D20</strain>
    </source>
</reference>
<evidence type="ECO:0000313" key="13">
    <source>
        <dbReference type="Proteomes" id="UP000241193"/>
    </source>
</evidence>
<keyword evidence="8" id="KW-0378">Hydrolase</keyword>
<organism evidence="12 13">
    <name type="scientific">Pseudothauera lacus</name>
    <dbReference type="NCBI Taxonomy" id="2136175"/>
    <lineage>
        <taxon>Bacteria</taxon>
        <taxon>Pseudomonadati</taxon>
        <taxon>Pseudomonadota</taxon>
        <taxon>Betaproteobacteria</taxon>
        <taxon>Rhodocyclales</taxon>
        <taxon>Zoogloeaceae</taxon>
        <taxon>Pseudothauera</taxon>
    </lineage>
</organism>
<dbReference type="PIRSF" id="PIRSF006118">
    <property type="entry name" value="KDO8-P_Ptase"/>
    <property type="match status" value="1"/>
</dbReference>